<feature type="region of interest" description="Disordered" evidence="1">
    <location>
        <begin position="48"/>
        <end position="68"/>
    </location>
</feature>
<sequence length="78" mass="8923">MTTAITYHHGPTWVAAAAVDGIDQFSTSRFDRDFLSLAVRKIHYSLDSKRQKDSKRKKNNDNSNYHSHGVTLYCSCCR</sequence>
<dbReference type="EMBL" id="JAWDGP010003546">
    <property type="protein sequence ID" value="KAK3773274.1"/>
    <property type="molecule type" value="Genomic_DNA"/>
</dbReference>
<comment type="caution">
    <text evidence="2">The sequence shown here is derived from an EMBL/GenBank/DDBJ whole genome shotgun (WGS) entry which is preliminary data.</text>
</comment>
<reference evidence="2" key="1">
    <citation type="journal article" date="2023" name="G3 (Bethesda)">
        <title>A reference genome for the long-term kleptoplast-retaining sea slug Elysia crispata morphotype clarki.</title>
        <authorList>
            <person name="Eastman K.E."/>
            <person name="Pendleton A.L."/>
            <person name="Shaikh M.A."/>
            <person name="Suttiyut T."/>
            <person name="Ogas R."/>
            <person name="Tomko P."/>
            <person name="Gavelis G."/>
            <person name="Widhalm J.R."/>
            <person name="Wisecaver J.H."/>
        </authorList>
    </citation>
    <scope>NUCLEOTIDE SEQUENCE</scope>
    <source>
        <strain evidence="2">ECLA1</strain>
    </source>
</reference>
<evidence type="ECO:0000313" key="2">
    <source>
        <dbReference type="EMBL" id="KAK3773274.1"/>
    </source>
</evidence>
<keyword evidence="3" id="KW-1185">Reference proteome</keyword>
<name>A0AAE0ZPN8_9GAST</name>
<dbReference type="Proteomes" id="UP001283361">
    <property type="component" value="Unassembled WGS sequence"/>
</dbReference>
<organism evidence="2 3">
    <name type="scientific">Elysia crispata</name>
    <name type="common">lettuce slug</name>
    <dbReference type="NCBI Taxonomy" id="231223"/>
    <lineage>
        <taxon>Eukaryota</taxon>
        <taxon>Metazoa</taxon>
        <taxon>Spiralia</taxon>
        <taxon>Lophotrochozoa</taxon>
        <taxon>Mollusca</taxon>
        <taxon>Gastropoda</taxon>
        <taxon>Heterobranchia</taxon>
        <taxon>Euthyneura</taxon>
        <taxon>Panpulmonata</taxon>
        <taxon>Sacoglossa</taxon>
        <taxon>Placobranchoidea</taxon>
        <taxon>Plakobranchidae</taxon>
        <taxon>Elysia</taxon>
    </lineage>
</organism>
<proteinExistence type="predicted"/>
<evidence type="ECO:0000256" key="1">
    <source>
        <dbReference type="SAM" id="MobiDB-lite"/>
    </source>
</evidence>
<protein>
    <submittedName>
        <fullName evidence="2">Uncharacterized protein</fullName>
    </submittedName>
</protein>
<evidence type="ECO:0000313" key="3">
    <source>
        <dbReference type="Proteomes" id="UP001283361"/>
    </source>
</evidence>
<dbReference type="AlphaFoldDB" id="A0AAE0ZPN8"/>
<gene>
    <name evidence="2" type="ORF">RRG08_053659</name>
</gene>
<accession>A0AAE0ZPN8</accession>